<dbReference type="EMBL" id="JAJIRN010000005">
    <property type="protein sequence ID" value="MCV2368746.1"/>
    <property type="molecule type" value="Genomic_DNA"/>
</dbReference>
<name>A0ABT2YFE9_9BURK</name>
<keyword evidence="5" id="KW-1185">Reference proteome</keyword>
<keyword evidence="3" id="KW-0732">Signal</keyword>
<dbReference type="PROSITE" id="PS50005">
    <property type="entry name" value="TPR"/>
    <property type="match status" value="1"/>
</dbReference>
<feature type="signal peptide" evidence="3">
    <location>
        <begin position="1"/>
        <end position="26"/>
    </location>
</feature>
<feature type="repeat" description="TPR" evidence="1">
    <location>
        <begin position="162"/>
        <end position="195"/>
    </location>
</feature>
<evidence type="ECO:0000256" key="1">
    <source>
        <dbReference type="PROSITE-ProRule" id="PRU00339"/>
    </source>
</evidence>
<feature type="compositionally biased region" description="Polar residues" evidence="2">
    <location>
        <begin position="214"/>
        <end position="225"/>
    </location>
</feature>
<feature type="chain" id="PRO_5047451157" evidence="3">
    <location>
        <begin position="27"/>
        <end position="235"/>
    </location>
</feature>
<protein>
    <submittedName>
        <fullName evidence="4">ABC transporter permease</fullName>
    </submittedName>
</protein>
<dbReference type="Proteomes" id="UP001209701">
    <property type="component" value="Unassembled WGS sequence"/>
</dbReference>
<gene>
    <name evidence="4" type="ORF">LNV07_11675</name>
</gene>
<dbReference type="SUPFAM" id="SSF48452">
    <property type="entry name" value="TPR-like"/>
    <property type="match status" value="1"/>
</dbReference>
<dbReference type="RefSeq" id="WP_263571345.1">
    <property type="nucleotide sequence ID" value="NZ_JAJIRN010000005.1"/>
</dbReference>
<reference evidence="4 5" key="1">
    <citation type="submission" date="2021-11" db="EMBL/GenBank/DDBJ databases">
        <authorList>
            <person name="Liang Q."/>
            <person name="Mou H."/>
            <person name="Liu Z."/>
        </authorList>
    </citation>
    <scope>NUCLEOTIDE SEQUENCE [LARGE SCALE GENOMIC DNA]</scope>
    <source>
        <strain evidence="4 5">CHU3</strain>
    </source>
</reference>
<keyword evidence="1" id="KW-0802">TPR repeat</keyword>
<feature type="region of interest" description="Disordered" evidence="2">
    <location>
        <begin position="204"/>
        <end position="235"/>
    </location>
</feature>
<evidence type="ECO:0000313" key="4">
    <source>
        <dbReference type="EMBL" id="MCV2368746.1"/>
    </source>
</evidence>
<evidence type="ECO:0000256" key="2">
    <source>
        <dbReference type="SAM" id="MobiDB-lite"/>
    </source>
</evidence>
<evidence type="ECO:0000256" key="3">
    <source>
        <dbReference type="SAM" id="SignalP"/>
    </source>
</evidence>
<proteinExistence type="predicted"/>
<feature type="compositionally biased region" description="Basic and acidic residues" evidence="2">
    <location>
        <begin position="226"/>
        <end position="235"/>
    </location>
</feature>
<dbReference type="InterPro" id="IPR019734">
    <property type="entry name" value="TPR_rpt"/>
</dbReference>
<dbReference type="Gene3D" id="1.25.40.10">
    <property type="entry name" value="Tetratricopeptide repeat domain"/>
    <property type="match status" value="1"/>
</dbReference>
<accession>A0ABT2YFE9</accession>
<sequence>MKIPSTTATISTIFSILITLSPATQANTSMCGELENGYGPWDVRSDLGKLQVVYNYHFSPAVESLTKSMTSSFGADIGYTLRAIPNQPKALLAMIRLGEREKRDKPIGSIYTVECWLDRAIRFRPDDNIVRMIYAGYLGKNKRKSEALQHLDIILAQTNDNPFTLYNLGMIYADLGEFKMALKQAHRASSLGFKNTGLRKRLEAAGEWNEDEPTASSNDSGNSEPKMTDERSPSP</sequence>
<organism evidence="4 5">
    <name type="scientific">Roseateles oligotrophus</name>
    <dbReference type="NCBI Taxonomy" id="1769250"/>
    <lineage>
        <taxon>Bacteria</taxon>
        <taxon>Pseudomonadati</taxon>
        <taxon>Pseudomonadota</taxon>
        <taxon>Betaproteobacteria</taxon>
        <taxon>Burkholderiales</taxon>
        <taxon>Sphaerotilaceae</taxon>
        <taxon>Roseateles</taxon>
    </lineage>
</organism>
<dbReference type="InterPro" id="IPR011990">
    <property type="entry name" value="TPR-like_helical_dom_sf"/>
</dbReference>
<comment type="caution">
    <text evidence="4">The sequence shown here is derived from an EMBL/GenBank/DDBJ whole genome shotgun (WGS) entry which is preliminary data.</text>
</comment>
<evidence type="ECO:0000313" key="5">
    <source>
        <dbReference type="Proteomes" id="UP001209701"/>
    </source>
</evidence>